<evidence type="ECO:0000256" key="1">
    <source>
        <dbReference type="ARBA" id="ARBA00004776"/>
    </source>
</evidence>
<evidence type="ECO:0000259" key="5">
    <source>
        <dbReference type="Pfam" id="PF00535"/>
    </source>
</evidence>
<comment type="pathway">
    <text evidence="1">Cell wall biogenesis; cell wall polysaccharide biosynthesis.</text>
</comment>
<feature type="domain" description="Glycosyltransferase 2-like" evidence="5">
    <location>
        <begin position="31"/>
        <end position="132"/>
    </location>
</feature>
<sequence length="307" mass="34176">MEELSGDLATAIHEKRRWNYELVVVTYHSRPLVESMFERLPVDLPIVIVDNAQGADGMGELIENRPSARYLTGPGRGYPSGANLGVLSSTYDYVVLVDPDTSPAIDQIDSLVRDLEQDPGLAAVEVMTVEPDGRAELSGGWEPTPLRAFVHAAGLHKLFPTAGLYARPVPGQPLQPEWMSGSCTAVPVRIFRELGGFDESYFVYSDDVEFGRRVREAGLRLRLRTDICMQHLGTGSGEGRPRMLRYRGASMTRYLLRYNTTSRTNAMRVFLSVGLAARIPLCLLRNRRAQVLEHVAYLRGLWFGPPT</sequence>
<organism evidence="6 7">
    <name type="scientific">Actinomycetospora corticicola</name>
    <dbReference type="NCBI Taxonomy" id="663602"/>
    <lineage>
        <taxon>Bacteria</taxon>
        <taxon>Bacillati</taxon>
        <taxon>Actinomycetota</taxon>
        <taxon>Actinomycetes</taxon>
        <taxon>Pseudonocardiales</taxon>
        <taxon>Pseudonocardiaceae</taxon>
        <taxon>Actinomycetospora</taxon>
    </lineage>
</organism>
<evidence type="ECO:0000256" key="4">
    <source>
        <dbReference type="ARBA" id="ARBA00022679"/>
    </source>
</evidence>
<dbReference type="InterPro" id="IPR029044">
    <property type="entry name" value="Nucleotide-diphossugar_trans"/>
</dbReference>
<dbReference type="GO" id="GO:0016757">
    <property type="term" value="F:glycosyltransferase activity"/>
    <property type="evidence" value="ECO:0007669"/>
    <property type="project" value="UniProtKB-KW"/>
</dbReference>
<keyword evidence="4 6" id="KW-0808">Transferase</keyword>
<accession>A0A7Y9DST0</accession>
<dbReference type="PANTHER" id="PTHR43179">
    <property type="entry name" value="RHAMNOSYLTRANSFERASE WBBL"/>
    <property type="match status" value="1"/>
</dbReference>
<dbReference type="RefSeq" id="WP_179792472.1">
    <property type="nucleotide sequence ID" value="NZ_BAABHP010000018.1"/>
</dbReference>
<evidence type="ECO:0000313" key="7">
    <source>
        <dbReference type="Proteomes" id="UP000535890"/>
    </source>
</evidence>
<keyword evidence="3" id="KW-0328">Glycosyltransferase</keyword>
<dbReference type="PANTHER" id="PTHR43179:SF12">
    <property type="entry name" value="GALACTOFURANOSYLTRANSFERASE GLFT2"/>
    <property type="match status" value="1"/>
</dbReference>
<evidence type="ECO:0000256" key="3">
    <source>
        <dbReference type="ARBA" id="ARBA00022676"/>
    </source>
</evidence>
<evidence type="ECO:0000313" key="6">
    <source>
        <dbReference type="EMBL" id="NYD34532.1"/>
    </source>
</evidence>
<comment type="similarity">
    <text evidence="2">Belongs to the glycosyltransferase 2 family.</text>
</comment>
<keyword evidence="7" id="KW-1185">Reference proteome</keyword>
<dbReference type="InterPro" id="IPR001173">
    <property type="entry name" value="Glyco_trans_2-like"/>
</dbReference>
<evidence type="ECO:0000256" key="2">
    <source>
        <dbReference type="ARBA" id="ARBA00006739"/>
    </source>
</evidence>
<dbReference type="SUPFAM" id="SSF53448">
    <property type="entry name" value="Nucleotide-diphospho-sugar transferases"/>
    <property type="match status" value="1"/>
</dbReference>
<reference evidence="6 7" key="1">
    <citation type="submission" date="2020-07" db="EMBL/GenBank/DDBJ databases">
        <title>Sequencing the genomes of 1000 actinobacteria strains.</title>
        <authorList>
            <person name="Klenk H.-P."/>
        </authorList>
    </citation>
    <scope>NUCLEOTIDE SEQUENCE [LARGE SCALE GENOMIC DNA]</scope>
    <source>
        <strain evidence="6 7">DSM 45772</strain>
    </source>
</reference>
<dbReference type="Gene3D" id="3.90.550.10">
    <property type="entry name" value="Spore Coat Polysaccharide Biosynthesis Protein SpsA, Chain A"/>
    <property type="match status" value="1"/>
</dbReference>
<dbReference type="Proteomes" id="UP000535890">
    <property type="component" value="Unassembled WGS sequence"/>
</dbReference>
<comment type="caution">
    <text evidence="6">The sequence shown here is derived from an EMBL/GenBank/DDBJ whole genome shotgun (WGS) entry which is preliminary data.</text>
</comment>
<name>A0A7Y9DST0_9PSEU</name>
<gene>
    <name evidence="6" type="ORF">BJ983_000634</name>
</gene>
<dbReference type="Pfam" id="PF00535">
    <property type="entry name" value="Glycos_transf_2"/>
    <property type="match status" value="1"/>
</dbReference>
<protein>
    <submittedName>
        <fullName evidence="6">GT2 family glycosyltransferase</fullName>
    </submittedName>
</protein>
<proteinExistence type="inferred from homology"/>
<dbReference type="EMBL" id="JACCBN010000001">
    <property type="protein sequence ID" value="NYD34532.1"/>
    <property type="molecule type" value="Genomic_DNA"/>
</dbReference>
<dbReference type="AlphaFoldDB" id="A0A7Y9DST0"/>